<evidence type="ECO:0000256" key="1">
    <source>
        <dbReference type="ARBA" id="ARBA00005234"/>
    </source>
</evidence>
<dbReference type="InterPro" id="IPR051947">
    <property type="entry name" value="Sentrin-specific_protease"/>
</dbReference>
<reference evidence="8" key="1">
    <citation type="submission" date="2023-02" db="EMBL/GenBank/DDBJ databases">
        <title>Mating type loci evolution in Malassezia.</title>
        <authorList>
            <person name="Coelho M.A."/>
        </authorList>
    </citation>
    <scope>NUCLEOTIDE SEQUENCE</scope>
    <source>
        <strain evidence="8">CBS 14136</strain>
    </source>
</reference>
<dbReference type="InterPro" id="IPR003653">
    <property type="entry name" value="Peptidase_C48_C"/>
</dbReference>
<feature type="region of interest" description="Disordered" evidence="6">
    <location>
        <begin position="1"/>
        <end position="47"/>
    </location>
</feature>
<dbReference type="Pfam" id="PF02902">
    <property type="entry name" value="Peptidase_C48"/>
    <property type="match status" value="1"/>
</dbReference>
<evidence type="ECO:0000259" key="7">
    <source>
        <dbReference type="PROSITE" id="PS50600"/>
    </source>
</evidence>
<comment type="similarity">
    <text evidence="1">Belongs to the peptidase C48 family.</text>
</comment>
<dbReference type="PANTHER" id="PTHR46896:SF3">
    <property type="entry name" value="FI06413P-RELATED"/>
    <property type="match status" value="1"/>
</dbReference>
<dbReference type="EC" id="3.4.22.68" evidence="8"/>
<proteinExistence type="inferred from homology"/>
<gene>
    <name evidence="8" type="ORF">MPSI1_001907</name>
</gene>
<keyword evidence="9" id="KW-1185">Reference proteome</keyword>
<keyword evidence="3" id="KW-0645">Protease</keyword>
<dbReference type="GO" id="GO:0005634">
    <property type="term" value="C:nucleus"/>
    <property type="evidence" value="ECO:0007669"/>
    <property type="project" value="TreeGrafter"/>
</dbReference>
<feature type="domain" description="Ubiquitin-like protease family profile" evidence="7">
    <location>
        <begin position="355"/>
        <end position="592"/>
    </location>
</feature>
<dbReference type="Gene3D" id="3.40.395.10">
    <property type="entry name" value="Adenoviral Proteinase, Chain A"/>
    <property type="match status" value="1"/>
</dbReference>
<dbReference type="SUPFAM" id="SSF54001">
    <property type="entry name" value="Cysteine proteinases"/>
    <property type="match status" value="1"/>
</dbReference>
<evidence type="ECO:0000256" key="5">
    <source>
        <dbReference type="ARBA" id="ARBA00022801"/>
    </source>
</evidence>
<keyword evidence="5 8" id="KW-0378">Hydrolase</keyword>
<dbReference type="GO" id="GO:0016926">
    <property type="term" value="P:protein desumoylation"/>
    <property type="evidence" value="ECO:0007669"/>
    <property type="project" value="TreeGrafter"/>
</dbReference>
<feature type="compositionally biased region" description="Low complexity" evidence="6">
    <location>
        <begin position="309"/>
        <end position="319"/>
    </location>
</feature>
<evidence type="ECO:0000313" key="8">
    <source>
        <dbReference type="EMBL" id="WFD43248.1"/>
    </source>
</evidence>
<evidence type="ECO:0000313" key="9">
    <source>
        <dbReference type="Proteomes" id="UP001214628"/>
    </source>
</evidence>
<dbReference type="AlphaFoldDB" id="A0AAF0F5L8"/>
<feature type="compositionally biased region" description="Polar residues" evidence="6">
    <location>
        <begin position="268"/>
        <end position="284"/>
    </location>
</feature>
<organism evidence="8 9">
    <name type="scientific">Malassezia psittaci</name>
    <dbReference type="NCBI Taxonomy" id="1821823"/>
    <lineage>
        <taxon>Eukaryota</taxon>
        <taxon>Fungi</taxon>
        <taxon>Dikarya</taxon>
        <taxon>Basidiomycota</taxon>
        <taxon>Ustilaginomycotina</taxon>
        <taxon>Malasseziomycetes</taxon>
        <taxon>Malasseziales</taxon>
        <taxon>Malasseziaceae</taxon>
        <taxon>Malassezia</taxon>
    </lineage>
</organism>
<sequence length="649" mass="72869">MSPRSKVTRTDDTETQIKSSQETKSSDTEADTPSSGSSRPFPDPSRLFVADGGTLNTERKLQGSHAPRIRPPIPITPQVRAASRAHIVDSSPDELDMLAPARPATLRMRRKDHKTASVPPMPAISLALRAVYIGEWYAENPALELVCFSRHLSLMLGTTEQIKIAMRDVVNWMIGGESHHLFILVLKQTSTRIFSRLIPERNQTEGSLQICFLVNNDNAAQLAQWDALLRRVRSKDVRPAQLLTEAGTSSLLSSLQQSATHPILSLTAKGTTPMDSNNLLTGRSQSEESKPIQNSSNLQINAPTITELASPAAESSDASSNDECDTPRRSSRNRNETQGSNQPIFRYPDSGPFAVTILRSDLHRLDPEEFLNDTIIEFGLKYLCERIRERDPHLANQMHLFNSFFFEKMSEFRDRSKSYGQVRKWTKGVDIFSKKYVVVPINQHLHWYLAIIVNPAAILQERDQADIVRRSSRNSSDFRSAVNDANRTTPPKEIAQRPSGPTKITAGENRKDPPTEPESAYVLLLDSLGGTHGAVKTVLRDYLRFEAKDKHHVPPETDLKKLGDPIGVDVHVASQPNFCDCGLYLLHNFQCFFSDPQIYLHAALSQRRSAFSPDNVWRAGDMSQYRKDWQDLLNRLSASWRNPSDTNKT</sequence>
<protein>
    <submittedName>
        <fullName evidence="8">Ulp1 peptidase</fullName>
        <ecNumber evidence="8">3.4.22.68</ecNumber>
    </submittedName>
</protein>
<dbReference type="Proteomes" id="UP001214628">
    <property type="component" value="Chromosome 2"/>
</dbReference>
<dbReference type="GO" id="GO:0005737">
    <property type="term" value="C:cytoplasm"/>
    <property type="evidence" value="ECO:0007669"/>
    <property type="project" value="TreeGrafter"/>
</dbReference>
<accession>A0AAF0F5L8</accession>
<dbReference type="GO" id="GO:0006508">
    <property type="term" value="P:proteolysis"/>
    <property type="evidence" value="ECO:0007669"/>
    <property type="project" value="UniProtKB-KW"/>
</dbReference>
<feature type="region of interest" description="Disordered" evidence="6">
    <location>
        <begin position="265"/>
        <end position="348"/>
    </location>
</feature>
<evidence type="ECO:0000256" key="4">
    <source>
        <dbReference type="ARBA" id="ARBA00022786"/>
    </source>
</evidence>
<dbReference type="PANTHER" id="PTHR46896">
    <property type="entry name" value="SENTRIN-SPECIFIC PROTEASE"/>
    <property type="match status" value="1"/>
</dbReference>
<keyword evidence="2" id="KW-0597">Phosphoprotein</keyword>
<dbReference type="InterPro" id="IPR038765">
    <property type="entry name" value="Papain-like_cys_pep_sf"/>
</dbReference>
<feature type="region of interest" description="Disordered" evidence="6">
    <location>
        <begin position="469"/>
        <end position="516"/>
    </location>
</feature>
<dbReference type="GO" id="GO:0070139">
    <property type="term" value="F:SUMO-specific endopeptidase activity"/>
    <property type="evidence" value="ECO:0007669"/>
    <property type="project" value="TreeGrafter"/>
</dbReference>
<dbReference type="PROSITE" id="PS50600">
    <property type="entry name" value="ULP_PROTEASE"/>
    <property type="match status" value="1"/>
</dbReference>
<name>A0AAF0F5L8_9BASI</name>
<evidence type="ECO:0000256" key="2">
    <source>
        <dbReference type="ARBA" id="ARBA00022553"/>
    </source>
</evidence>
<keyword evidence="4" id="KW-0833">Ubl conjugation pathway</keyword>
<evidence type="ECO:0000256" key="3">
    <source>
        <dbReference type="ARBA" id="ARBA00022670"/>
    </source>
</evidence>
<dbReference type="EMBL" id="CP118376">
    <property type="protein sequence ID" value="WFD43248.1"/>
    <property type="molecule type" value="Genomic_DNA"/>
</dbReference>
<feature type="compositionally biased region" description="Polar residues" evidence="6">
    <location>
        <begin position="291"/>
        <end position="304"/>
    </location>
</feature>
<evidence type="ECO:0000256" key="6">
    <source>
        <dbReference type="SAM" id="MobiDB-lite"/>
    </source>
</evidence>